<dbReference type="EMBL" id="AYKW01000005">
    <property type="protein sequence ID" value="PIL34279.1"/>
    <property type="molecule type" value="Genomic_DNA"/>
</dbReference>
<reference evidence="2 3" key="1">
    <citation type="journal article" date="2015" name="Sci. Rep.">
        <title>Chromosome-level genome map provides insights into diverse defense mechanisms in the medicinal fungus Ganoderma sinense.</title>
        <authorList>
            <person name="Zhu Y."/>
            <person name="Xu J."/>
            <person name="Sun C."/>
            <person name="Zhou S."/>
            <person name="Xu H."/>
            <person name="Nelson D.R."/>
            <person name="Qian J."/>
            <person name="Song J."/>
            <person name="Luo H."/>
            <person name="Xiang L."/>
            <person name="Li Y."/>
            <person name="Xu Z."/>
            <person name="Ji A."/>
            <person name="Wang L."/>
            <person name="Lu S."/>
            <person name="Hayward A."/>
            <person name="Sun W."/>
            <person name="Li X."/>
            <person name="Schwartz D.C."/>
            <person name="Wang Y."/>
            <person name="Chen S."/>
        </authorList>
    </citation>
    <scope>NUCLEOTIDE SEQUENCE [LARGE SCALE GENOMIC DNA]</scope>
    <source>
        <strain evidence="2 3">ZZ0214-1</strain>
    </source>
</reference>
<dbReference type="AlphaFoldDB" id="A0A2G8SKJ4"/>
<evidence type="ECO:0000256" key="1">
    <source>
        <dbReference type="SAM" id="MobiDB-lite"/>
    </source>
</evidence>
<dbReference type="OrthoDB" id="2749434at2759"/>
<protein>
    <submittedName>
        <fullName evidence="2">Uncharacterized protein</fullName>
    </submittedName>
</protein>
<keyword evidence="3" id="KW-1185">Reference proteome</keyword>
<feature type="compositionally biased region" description="Basic residues" evidence="1">
    <location>
        <begin position="202"/>
        <end position="213"/>
    </location>
</feature>
<gene>
    <name evidence="2" type="ORF">GSI_03054</name>
</gene>
<comment type="caution">
    <text evidence="2">The sequence shown here is derived from an EMBL/GenBank/DDBJ whole genome shotgun (WGS) entry which is preliminary data.</text>
</comment>
<proteinExistence type="predicted"/>
<name>A0A2G8SKJ4_9APHY</name>
<feature type="region of interest" description="Disordered" evidence="1">
    <location>
        <begin position="202"/>
        <end position="224"/>
    </location>
</feature>
<evidence type="ECO:0000313" key="3">
    <source>
        <dbReference type="Proteomes" id="UP000230002"/>
    </source>
</evidence>
<organism evidence="2 3">
    <name type="scientific">Ganoderma sinense ZZ0214-1</name>
    <dbReference type="NCBI Taxonomy" id="1077348"/>
    <lineage>
        <taxon>Eukaryota</taxon>
        <taxon>Fungi</taxon>
        <taxon>Dikarya</taxon>
        <taxon>Basidiomycota</taxon>
        <taxon>Agaricomycotina</taxon>
        <taxon>Agaricomycetes</taxon>
        <taxon>Polyporales</taxon>
        <taxon>Polyporaceae</taxon>
        <taxon>Ganoderma</taxon>
    </lineage>
</organism>
<accession>A0A2G8SKJ4</accession>
<evidence type="ECO:0000313" key="2">
    <source>
        <dbReference type="EMBL" id="PIL34279.1"/>
    </source>
</evidence>
<sequence length="224" mass="25265">MSVADKTTAGSPQVLFAPADGKAYKPEDRDLVFSQQPLHMLQTYLLPCPTSRLKPPELQYGWRIGREKFMDLIRIHFPDGITCSLGPEVDEEDPDLCIPPEEYDRPYPDTHATLFGAALIDSILKYLGLPDADQNIRSLLKVDYLSDNHGRAEVGLVVGSTYLGDVLEEPHYSKLKALISPNEDAMWYLSFDNWRWRRQVPKQVSKRKSKKSATKATQGTVTVS</sequence>
<dbReference type="Proteomes" id="UP000230002">
    <property type="component" value="Unassembled WGS sequence"/>
</dbReference>